<name>A0ABR2V8N1_9PEZI</name>
<evidence type="ECO:0000313" key="1">
    <source>
        <dbReference type="EMBL" id="KAK9422968.1"/>
    </source>
</evidence>
<keyword evidence="2" id="KW-1185">Reference proteome</keyword>
<organism evidence="1 2">
    <name type="scientific">Seiridium unicorne</name>
    <dbReference type="NCBI Taxonomy" id="138068"/>
    <lineage>
        <taxon>Eukaryota</taxon>
        <taxon>Fungi</taxon>
        <taxon>Dikarya</taxon>
        <taxon>Ascomycota</taxon>
        <taxon>Pezizomycotina</taxon>
        <taxon>Sordariomycetes</taxon>
        <taxon>Xylariomycetidae</taxon>
        <taxon>Amphisphaeriales</taxon>
        <taxon>Sporocadaceae</taxon>
        <taxon>Seiridium</taxon>
    </lineage>
</organism>
<proteinExistence type="predicted"/>
<dbReference type="EMBL" id="JARVKF010000101">
    <property type="protein sequence ID" value="KAK9422968.1"/>
    <property type="molecule type" value="Genomic_DNA"/>
</dbReference>
<sequence>MSLIQSKQYVAYTECMHVCPDGTPLESTIERPLREGETPSCLRPFPKPTEYGTCLACQCKVEGIEEIYRSRLEAWKVLAAQMADLDIIEALETMYDEVYSTWVANCSREARKTTAEDRTEAFALFEFQVRQMVALGNRLCDLVEEFDLDGDTWAAVIEVLSAPMDKFYWGSEDVGEFESFLRSDSFVDIFRDAAENESTAIEVSAQLEEQFLHLFE</sequence>
<dbReference type="Proteomes" id="UP001408356">
    <property type="component" value="Unassembled WGS sequence"/>
</dbReference>
<reference evidence="1 2" key="1">
    <citation type="journal article" date="2024" name="J. Plant Pathol.">
        <title>Sequence and assembly of the genome of Seiridium unicorne, isolate CBS 538.82, causal agent of cypress canker disease.</title>
        <authorList>
            <person name="Scali E."/>
            <person name="Rocca G.D."/>
            <person name="Danti R."/>
            <person name="Garbelotto M."/>
            <person name="Barberini S."/>
            <person name="Baroncelli R."/>
            <person name="Emiliani G."/>
        </authorList>
    </citation>
    <scope>NUCLEOTIDE SEQUENCE [LARGE SCALE GENOMIC DNA]</scope>
    <source>
        <strain evidence="1 2">BM-138-508</strain>
    </source>
</reference>
<protein>
    <submittedName>
        <fullName evidence="1">Uncharacterized protein</fullName>
    </submittedName>
</protein>
<comment type="caution">
    <text evidence="1">The sequence shown here is derived from an EMBL/GenBank/DDBJ whole genome shotgun (WGS) entry which is preliminary data.</text>
</comment>
<gene>
    <name evidence="1" type="ORF">SUNI508_04635</name>
</gene>
<evidence type="ECO:0000313" key="2">
    <source>
        <dbReference type="Proteomes" id="UP001408356"/>
    </source>
</evidence>
<accession>A0ABR2V8N1</accession>